<evidence type="ECO:0000313" key="1">
    <source>
        <dbReference type="EMBL" id="ADE55775.1"/>
    </source>
</evidence>
<dbReference type="PANTHER" id="PTHR11669:SF8">
    <property type="entry name" value="DNA POLYMERASE III SUBUNIT DELTA"/>
    <property type="match status" value="1"/>
</dbReference>
<dbReference type="InterPro" id="IPR050238">
    <property type="entry name" value="DNA_Rep/Repair_Clamp_Loader"/>
</dbReference>
<dbReference type="HOGENOM" id="CLU_885506_0_0_0"/>
<sequence length="327" mass="36934">MQLGSALPEQLRNSRAVEVLERSLSRNRLGHGILLHGESMESLEQIVRAIAAHLLETERDPYDHPDCFTLRPSGKARMIRIGADSERVQGEWPRNSMRRLVLDIQKTSNQGGRKVGILFDADRMNVQSANAFLKTLEEPPAGTTLFLLTTRPYDLLDTIRSRCLNFRVPTASEGIVHPDWNQWATDYRNWLGMLLKGPNRDSVPHIMLASYGLNTRFQAILDSLTKAAWNQQKESLPENVTAEEKDAMEAGMSKGYRKQLFGEIEKLTAGFARDIEKLNPGRLPVHALHRVTAVLEHCTGLLEVNFNQAAALELFFLKSLRIWTAAR</sequence>
<dbReference type="SUPFAM" id="SSF52540">
    <property type="entry name" value="P-loop containing nucleoside triphosphate hydrolases"/>
    <property type="match status" value="1"/>
</dbReference>
<organism evidence="1 2">
    <name type="scientific">Coraliomargarita akajimensis (strain DSM 45221 / IAM 15411 / JCM 23193 / KCTC 12865 / 04OKA010-24)</name>
    <dbReference type="NCBI Taxonomy" id="583355"/>
    <lineage>
        <taxon>Bacteria</taxon>
        <taxon>Pseudomonadati</taxon>
        <taxon>Verrucomicrobiota</taxon>
        <taxon>Opitutia</taxon>
        <taxon>Puniceicoccales</taxon>
        <taxon>Coraliomargaritaceae</taxon>
        <taxon>Coraliomargarita</taxon>
    </lineage>
</organism>
<dbReference type="RefSeq" id="WP_013044497.1">
    <property type="nucleotide sequence ID" value="NC_014008.1"/>
</dbReference>
<dbReference type="STRING" id="583355.Caka_2760"/>
<dbReference type="EMBL" id="CP001998">
    <property type="protein sequence ID" value="ADE55775.1"/>
    <property type="molecule type" value="Genomic_DNA"/>
</dbReference>
<evidence type="ECO:0000313" key="2">
    <source>
        <dbReference type="Proteomes" id="UP000000925"/>
    </source>
</evidence>
<reference evidence="1 2" key="1">
    <citation type="journal article" date="2010" name="Stand. Genomic Sci.">
        <title>Complete genome sequence of Coraliomargarita akajimensis type strain (04OKA010-24).</title>
        <authorList>
            <person name="Mavromatis K."/>
            <person name="Abt B."/>
            <person name="Brambilla E."/>
            <person name="Lapidus A."/>
            <person name="Copeland A."/>
            <person name="Deshpande S."/>
            <person name="Nolan M."/>
            <person name="Lucas S."/>
            <person name="Tice H."/>
            <person name="Cheng J.F."/>
            <person name="Han C."/>
            <person name="Detter J.C."/>
            <person name="Woyke T."/>
            <person name="Goodwin L."/>
            <person name="Pitluck S."/>
            <person name="Held B."/>
            <person name="Brettin T."/>
            <person name="Tapia R."/>
            <person name="Ivanova N."/>
            <person name="Mikhailova N."/>
            <person name="Pati A."/>
            <person name="Liolios K."/>
            <person name="Chen A."/>
            <person name="Palaniappan K."/>
            <person name="Land M."/>
            <person name="Hauser L."/>
            <person name="Chang Y.J."/>
            <person name="Jeffries C.D."/>
            <person name="Rohde M."/>
            <person name="Goker M."/>
            <person name="Bristow J."/>
            <person name="Eisen J.A."/>
            <person name="Markowitz V."/>
            <person name="Hugenholtz P."/>
            <person name="Klenk H.P."/>
            <person name="Kyrpides N.C."/>
        </authorList>
    </citation>
    <scope>NUCLEOTIDE SEQUENCE [LARGE SCALE GENOMIC DNA]</scope>
    <source>
        <strain evidence="2">DSM 45221 / IAM 15411 / JCM 23193 / KCTC 12865</strain>
    </source>
</reference>
<keyword evidence="2" id="KW-1185">Reference proteome</keyword>
<dbReference type="Proteomes" id="UP000000925">
    <property type="component" value="Chromosome"/>
</dbReference>
<dbReference type="PANTHER" id="PTHR11669">
    <property type="entry name" value="REPLICATION FACTOR C / DNA POLYMERASE III GAMMA-TAU SUBUNIT"/>
    <property type="match status" value="1"/>
</dbReference>
<dbReference type="Pfam" id="PF13177">
    <property type="entry name" value="DNA_pol3_delta2"/>
    <property type="match status" value="1"/>
</dbReference>
<dbReference type="eggNOG" id="COG0470">
    <property type="taxonomic scope" value="Bacteria"/>
</dbReference>
<dbReference type="OrthoDB" id="9811073at2"/>
<accession>D5EQG1</accession>
<protein>
    <submittedName>
        <fullName evidence="1">DNA polymerase III gamma/tau subunits-like protein</fullName>
    </submittedName>
</protein>
<name>D5EQG1_CORAD</name>
<dbReference type="GO" id="GO:0006261">
    <property type="term" value="P:DNA-templated DNA replication"/>
    <property type="evidence" value="ECO:0007669"/>
    <property type="project" value="TreeGrafter"/>
</dbReference>
<dbReference type="KEGG" id="caa:Caka_2760"/>
<gene>
    <name evidence="1" type="ordered locus">Caka_2760</name>
</gene>
<dbReference type="Gene3D" id="3.40.50.300">
    <property type="entry name" value="P-loop containing nucleotide triphosphate hydrolases"/>
    <property type="match status" value="1"/>
</dbReference>
<dbReference type="InterPro" id="IPR027417">
    <property type="entry name" value="P-loop_NTPase"/>
</dbReference>
<dbReference type="AlphaFoldDB" id="D5EQG1"/>
<proteinExistence type="predicted"/>